<accession>A0A1S3IVH9</accession>
<name>A0A1S3IVH9_LINAN</name>
<evidence type="ECO:0000313" key="4">
    <source>
        <dbReference type="Proteomes" id="UP000085678"/>
    </source>
</evidence>
<evidence type="ECO:0000256" key="1">
    <source>
        <dbReference type="SAM" id="MobiDB-lite"/>
    </source>
</evidence>
<dbReference type="InterPro" id="IPR051135">
    <property type="entry name" value="Gal/GlcNAc/GalNAc_ST"/>
</dbReference>
<feature type="transmembrane region" description="Helical" evidence="2">
    <location>
        <begin position="12"/>
        <end position="31"/>
    </location>
</feature>
<dbReference type="OrthoDB" id="5987729at2759"/>
<dbReference type="GO" id="GO:0006790">
    <property type="term" value="P:sulfur compound metabolic process"/>
    <property type="evidence" value="ECO:0007669"/>
    <property type="project" value="TreeGrafter"/>
</dbReference>
<keyword evidence="2" id="KW-0812">Transmembrane</keyword>
<dbReference type="InterPro" id="IPR027417">
    <property type="entry name" value="P-loop_NTPase"/>
</dbReference>
<gene>
    <name evidence="5" type="primary">LOC106167855</name>
</gene>
<keyword evidence="2" id="KW-0472">Membrane</keyword>
<evidence type="ECO:0000259" key="3">
    <source>
        <dbReference type="Pfam" id="PF00685"/>
    </source>
</evidence>
<dbReference type="Proteomes" id="UP000085678">
    <property type="component" value="Unplaced"/>
</dbReference>
<dbReference type="AlphaFoldDB" id="A0A1S3IVH9"/>
<dbReference type="FunCoup" id="A0A1S3IVH9">
    <property type="interactions" value="307"/>
</dbReference>
<feature type="domain" description="Sulfotransferase" evidence="3">
    <location>
        <begin position="62"/>
        <end position="378"/>
    </location>
</feature>
<dbReference type="PANTHER" id="PTHR10704:SF44">
    <property type="entry name" value="LD35051P-RELATED"/>
    <property type="match status" value="1"/>
</dbReference>
<proteinExistence type="predicted"/>
<dbReference type="RefSeq" id="XP_013402197.1">
    <property type="nucleotide sequence ID" value="XM_013546743.2"/>
</dbReference>
<dbReference type="InParanoid" id="A0A1S3IVH9"/>
<dbReference type="InterPro" id="IPR000863">
    <property type="entry name" value="Sulfotransferase_dom"/>
</dbReference>
<protein>
    <submittedName>
        <fullName evidence="5">Carbohydrate sulfotransferase 5</fullName>
    </submittedName>
</protein>
<feature type="compositionally biased region" description="Polar residues" evidence="1">
    <location>
        <begin position="472"/>
        <end position="488"/>
    </location>
</feature>
<feature type="region of interest" description="Disordered" evidence="1">
    <location>
        <begin position="466"/>
        <end position="488"/>
    </location>
</feature>
<dbReference type="GeneID" id="106167855"/>
<sequence length="488" mass="56999">MAILGRVWRKHVKTLFFMYVIAVLCLFKVFLDVSLIGDLSQWEDVEAARGHSHRNTSKQTTDKVLIITYQRSGSSFLAELFNQNPEAYYLFEPLWGFYNSVDKDRAEYMLYYPDKSTRKPPERGLEYNMSLDIIHSLLTCQLDRVPMQILAPKGLHHPFFTDENRHKYQDKYKKCILRARTRSKDVECVPLMKDVCNKSTLKAFKMLRLRMKHLPQLMELHPGLKIIHLVRDPRGILWSRRRLGRQYFRMSTENEGSILCLSMLQDIQARKELEKIYPGRFLQIRYEDNAAKPTVAAFKVYDFLGFNVPRPVNGWLLDSITPVEMSSNDREARRRIRKMRSSFSTVRNDPKKTSHMWLRQMPSHMAYEVDEYCKEVLEYLGYEKVSKLLQNETLMRSLGPEKPKSIAHNFGQPNMRIPNDGVVVKRRILPDPNPDPDEDEDEESVTKAKRKTKVWKIVKNAAGKNVVANHGRITSSQSKKSPNVRTKA</sequence>
<dbReference type="GO" id="GO:0006044">
    <property type="term" value="P:N-acetylglucosamine metabolic process"/>
    <property type="evidence" value="ECO:0007669"/>
    <property type="project" value="TreeGrafter"/>
</dbReference>
<feature type="compositionally biased region" description="Acidic residues" evidence="1">
    <location>
        <begin position="434"/>
        <end position="443"/>
    </location>
</feature>
<dbReference type="GO" id="GO:0001517">
    <property type="term" value="F:N-acetylglucosamine 6-O-sulfotransferase activity"/>
    <property type="evidence" value="ECO:0007669"/>
    <property type="project" value="TreeGrafter"/>
</dbReference>
<dbReference type="SUPFAM" id="SSF52540">
    <property type="entry name" value="P-loop containing nucleoside triphosphate hydrolases"/>
    <property type="match status" value="1"/>
</dbReference>
<dbReference type="PANTHER" id="PTHR10704">
    <property type="entry name" value="CARBOHYDRATE SULFOTRANSFERASE"/>
    <property type="match status" value="1"/>
</dbReference>
<keyword evidence="4" id="KW-1185">Reference proteome</keyword>
<evidence type="ECO:0000313" key="5">
    <source>
        <dbReference type="RefSeq" id="XP_013402197.1"/>
    </source>
</evidence>
<evidence type="ECO:0000256" key="2">
    <source>
        <dbReference type="SAM" id="Phobius"/>
    </source>
</evidence>
<feature type="region of interest" description="Disordered" evidence="1">
    <location>
        <begin position="426"/>
        <end position="451"/>
    </location>
</feature>
<reference evidence="5" key="1">
    <citation type="submission" date="2025-08" db="UniProtKB">
        <authorList>
            <consortium name="RefSeq"/>
        </authorList>
    </citation>
    <scope>IDENTIFICATION</scope>
    <source>
        <tissue evidence="5">Gonads</tissue>
    </source>
</reference>
<keyword evidence="2" id="KW-1133">Transmembrane helix</keyword>
<organism evidence="4 5">
    <name type="scientific">Lingula anatina</name>
    <name type="common">Brachiopod</name>
    <name type="synonym">Lingula unguis</name>
    <dbReference type="NCBI Taxonomy" id="7574"/>
    <lineage>
        <taxon>Eukaryota</taxon>
        <taxon>Metazoa</taxon>
        <taxon>Spiralia</taxon>
        <taxon>Lophotrochozoa</taxon>
        <taxon>Brachiopoda</taxon>
        <taxon>Linguliformea</taxon>
        <taxon>Lingulata</taxon>
        <taxon>Lingulida</taxon>
        <taxon>Linguloidea</taxon>
        <taxon>Lingulidae</taxon>
        <taxon>Lingula</taxon>
    </lineage>
</organism>
<dbReference type="Gene3D" id="3.40.50.300">
    <property type="entry name" value="P-loop containing nucleotide triphosphate hydrolases"/>
    <property type="match status" value="1"/>
</dbReference>
<dbReference type="KEGG" id="lak:106167855"/>
<dbReference type="Pfam" id="PF00685">
    <property type="entry name" value="Sulfotransfer_1"/>
    <property type="match status" value="1"/>
</dbReference>